<dbReference type="InterPro" id="IPR006390">
    <property type="entry name" value="DHP_synth_dom"/>
</dbReference>
<dbReference type="CDD" id="cd00739">
    <property type="entry name" value="DHPS"/>
    <property type="match status" value="1"/>
</dbReference>
<dbReference type="STRING" id="1313304.CALK_0582"/>
<dbReference type="GO" id="GO:0004156">
    <property type="term" value="F:dihydropteroate synthase activity"/>
    <property type="evidence" value="ECO:0007669"/>
    <property type="project" value="UniProtKB-EC"/>
</dbReference>
<accession>U7DD57</accession>
<evidence type="ECO:0000256" key="5">
    <source>
        <dbReference type="ARBA" id="ARBA00022679"/>
    </source>
</evidence>
<dbReference type="PANTHER" id="PTHR20941:SF1">
    <property type="entry name" value="FOLIC ACID SYNTHESIS PROTEIN FOL1"/>
    <property type="match status" value="1"/>
</dbReference>
<evidence type="ECO:0000259" key="10">
    <source>
        <dbReference type="PROSITE" id="PS50972"/>
    </source>
</evidence>
<dbReference type="PANTHER" id="PTHR20941">
    <property type="entry name" value="FOLATE SYNTHESIS PROTEINS"/>
    <property type="match status" value="1"/>
</dbReference>
<dbReference type="Pfam" id="PF00809">
    <property type="entry name" value="Pterin_bind"/>
    <property type="match status" value="1"/>
</dbReference>
<dbReference type="PROSITE" id="PS00792">
    <property type="entry name" value="DHPS_1"/>
    <property type="match status" value="1"/>
</dbReference>
<dbReference type="InterPro" id="IPR011005">
    <property type="entry name" value="Dihydropteroate_synth-like_sf"/>
</dbReference>
<gene>
    <name evidence="11" type="ORF">CALK_0582</name>
</gene>
<dbReference type="Proteomes" id="UP000017148">
    <property type="component" value="Unassembled WGS sequence"/>
</dbReference>
<dbReference type="PATRIC" id="fig|1313304.3.peg.558"/>
<evidence type="ECO:0000256" key="6">
    <source>
        <dbReference type="ARBA" id="ARBA00022723"/>
    </source>
</evidence>
<dbReference type="eggNOG" id="COG0294">
    <property type="taxonomic scope" value="Bacteria"/>
</dbReference>
<protein>
    <recommendedName>
        <fullName evidence="4 9">Dihydropteroate synthase</fullName>
        <shortName evidence="9">DHPS</shortName>
        <ecNumber evidence="4 9">2.5.1.15</ecNumber>
    </recommendedName>
    <alternativeName>
        <fullName evidence="9">Dihydropteroate pyrophosphorylase</fullName>
    </alternativeName>
</protein>
<dbReference type="SUPFAM" id="SSF51717">
    <property type="entry name" value="Dihydropteroate synthetase-like"/>
    <property type="match status" value="1"/>
</dbReference>
<sequence>MGNEPRPWNVMGILNVTPDSFYDGGTYTDCVAERAQQMYDDGAVVIDVGGESTRPGSLPVSVQEELDRVVPAVEEILRTVPVQISVDTTKATVARAALRAGATMVNDVSGGRFDPDLPRVAAQEDASVVVMHSRKTPRDMQEDPSYKSVLEEVAQELQEGVTRYVSAGVAHHNIIIDPGIGFAKTYFDNIALLGGLSSLSLPYPLLIGTSRKSFLGAITGRDAADRLAPSLATVGHAYTQGVRWFRVHDVAETVDYLKTLDFLTTVSPQE</sequence>
<dbReference type="InterPro" id="IPR000489">
    <property type="entry name" value="Pterin-binding_dom"/>
</dbReference>
<keyword evidence="7 9" id="KW-0460">Magnesium</keyword>
<dbReference type="GO" id="GO:0046654">
    <property type="term" value="P:tetrahydrofolate biosynthetic process"/>
    <property type="evidence" value="ECO:0007669"/>
    <property type="project" value="UniProtKB-UniPathway"/>
</dbReference>
<evidence type="ECO:0000256" key="1">
    <source>
        <dbReference type="ARBA" id="ARBA00000012"/>
    </source>
</evidence>
<dbReference type="PROSITE" id="PS00793">
    <property type="entry name" value="DHPS_2"/>
    <property type="match status" value="1"/>
</dbReference>
<evidence type="ECO:0000256" key="3">
    <source>
        <dbReference type="ARBA" id="ARBA00004763"/>
    </source>
</evidence>
<evidence type="ECO:0000256" key="7">
    <source>
        <dbReference type="ARBA" id="ARBA00022842"/>
    </source>
</evidence>
<dbReference type="EMBL" id="ASJR01000004">
    <property type="protein sequence ID" value="ERP38811.1"/>
    <property type="molecule type" value="Genomic_DNA"/>
</dbReference>
<keyword evidence="5 9" id="KW-0808">Transferase</keyword>
<comment type="catalytic activity">
    <reaction evidence="1">
        <text>(7,8-dihydropterin-6-yl)methyl diphosphate + 4-aminobenzoate = 7,8-dihydropteroate + diphosphate</text>
        <dbReference type="Rhea" id="RHEA:19949"/>
        <dbReference type="ChEBI" id="CHEBI:17836"/>
        <dbReference type="ChEBI" id="CHEBI:17839"/>
        <dbReference type="ChEBI" id="CHEBI:33019"/>
        <dbReference type="ChEBI" id="CHEBI:72950"/>
        <dbReference type="EC" id="2.5.1.15"/>
    </reaction>
</comment>
<evidence type="ECO:0000256" key="4">
    <source>
        <dbReference type="ARBA" id="ARBA00012458"/>
    </source>
</evidence>
<dbReference type="GO" id="GO:0046656">
    <property type="term" value="P:folic acid biosynthetic process"/>
    <property type="evidence" value="ECO:0007669"/>
    <property type="project" value="UniProtKB-KW"/>
</dbReference>
<dbReference type="InterPro" id="IPR045031">
    <property type="entry name" value="DHP_synth-like"/>
</dbReference>
<reference evidence="11 12" key="1">
    <citation type="journal article" date="2013" name="Environ. Microbiol.">
        <title>Genome analysis of Chitinivibrio alkaliphilus gen. nov., sp. nov., a novel extremely haloalkaliphilic anaerobic chitinolytic bacterium from the candidate phylum Termite Group 3.</title>
        <authorList>
            <person name="Sorokin D.Y."/>
            <person name="Gumerov V.M."/>
            <person name="Rakitin A.L."/>
            <person name="Beletsky A.V."/>
            <person name="Damste J.S."/>
            <person name="Muyzer G."/>
            <person name="Mardanov A.V."/>
            <person name="Ravin N.V."/>
        </authorList>
    </citation>
    <scope>NUCLEOTIDE SEQUENCE [LARGE SCALE GENOMIC DNA]</scope>
    <source>
        <strain evidence="11 12">ACht1</strain>
    </source>
</reference>
<dbReference type="RefSeq" id="WP_022636110.1">
    <property type="nucleotide sequence ID" value="NZ_ASJR01000004.1"/>
</dbReference>
<comment type="function">
    <text evidence="9">Catalyzes the condensation of para-aminobenzoate (pABA) with 6-hydroxymethyl-7,8-dihydropterin diphosphate (DHPt-PP) to form 7,8-dihydropteroate (H2Pte), the immediate precursor of folate derivatives.</text>
</comment>
<feature type="domain" description="Pterin-binding" evidence="10">
    <location>
        <begin position="8"/>
        <end position="258"/>
    </location>
</feature>
<proteinExistence type="inferred from homology"/>
<keyword evidence="12" id="KW-1185">Reference proteome</keyword>
<evidence type="ECO:0000256" key="2">
    <source>
        <dbReference type="ARBA" id="ARBA00001946"/>
    </source>
</evidence>
<dbReference type="Gene3D" id="3.20.20.20">
    <property type="entry name" value="Dihydropteroate synthase-like"/>
    <property type="match status" value="1"/>
</dbReference>
<dbReference type="PROSITE" id="PS50972">
    <property type="entry name" value="PTERIN_BINDING"/>
    <property type="match status" value="1"/>
</dbReference>
<dbReference type="GO" id="GO:0046872">
    <property type="term" value="F:metal ion binding"/>
    <property type="evidence" value="ECO:0007669"/>
    <property type="project" value="UniProtKB-KW"/>
</dbReference>
<dbReference type="OrthoDB" id="9811744at2"/>
<keyword evidence="8 9" id="KW-0289">Folate biosynthesis</keyword>
<comment type="pathway">
    <text evidence="3 9">Cofactor biosynthesis; tetrahydrofolate biosynthesis; 7,8-dihydrofolate from 2-amino-4-hydroxy-6-hydroxymethyl-7,8-dihydropteridine diphosphate and 4-aminobenzoate: step 1/2.</text>
</comment>
<organism evidence="11 12">
    <name type="scientific">Chitinivibrio alkaliphilus ACht1</name>
    <dbReference type="NCBI Taxonomy" id="1313304"/>
    <lineage>
        <taxon>Bacteria</taxon>
        <taxon>Pseudomonadati</taxon>
        <taxon>Fibrobacterota</taxon>
        <taxon>Chitinivibrionia</taxon>
        <taxon>Chitinivibrionales</taxon>
        <taxon>Chitinivibrionaceae</taxon>
        <taxon>Chitinivibrio</taxon>
    </lineage>
</organism>
<keyword evidence="6 9" id="KW-0479">Metal-binding</keyword>
<dbReference type="AlphaFoldDB" id="U7DD57"/>
<comment type="caution">
    <text evidence="11">The sequence shown here is derived from an EMBL/GenBank/DDBJ whole genome shotgun (WGS) entry which is preliminary data.</text>
</comment>
<comment type="similarity">
    <text evidence="9">Belongs to the DHPS family.</text>
</comment>
<dbReference type="EC" id="2.5.1.15" evidence="4 9"/>
<name>U7DD57_9BACT</name>
<dbReference type="UniPathway" id="UPA00077">
    <property type="reaction ID" value="UER00156"/>
</dbReference>
<evidence type="ECO:0000256" key="9">
    <source>
        <dbReference type="RuleBase" id="RU361205"/>
    </source>
</evidence>
<dbReference type="GO" id="GO:0005829">
    <property type="term" value="C:cytosol"/>
    <property type="evidence" value="ECO:0007669"/>
    <property type="project" value="TreeGrafter"/>
</dbReference>
<comment type="cofactor">
    <cofactor evidence="2 9">
        <name>Mg(2+)</name>
        <dbReference type="ChEBI" id="CHEBI:18420"/>
    </cofactor>
</comment>
<evidence type="ECO:0000313" key="12">
    <source>
        <dbReference type="Proteomes" id="UP000017148"/>
    </source>
</evidence>
<evidence type="ECO:0000313" key="11">
    <source>
        <dbReference type="EMBL" id="ERP38811.1"/>
    </source>
</evidence>
<evidence type="ECO:0000256" key="8">
    <source>
        <dbReference type="ARBA" id="ARBA00022909"/>
    </source>
</evidence>
<dbReference type="NCBIfam" id="TIGR01496">
    <property type="entry name" value="DHPS"/>
    <property type="match status" value="1"/>
</dbReference>